<evidence type="ECO:0000256" key="1">
    <source>
        <dbReference type="ARBA" id="ARBA00022737"/>
    </source>
</evidence>
<evidence type="ECO:0000313" key="4">
    <source>
        <dbReference type="EMBL" id="CAF1373137.1"/>
    </source>
</evidence>
<dbReference type="InterPro" id="IPR011042">
    <property type="entry name" value="6-blade_b-propeller_TolB-like"/>
</dbReference>
<organism evidence="4 5">
    <name type="scientific">Rotaria sordida</name>
    <dbReference type="NCBI Taxonomy" id="392033"/>
    <lineage>
        <taxon>Eukaryota</taxon>
        <taxon>Metazoa</taxon>
        <taxon>Spiralia</taxon>
        <taxon>Gnathifera</taxon>
        <taxon>Rotifera</taxon>
        <taxon>Eurotatoria</taxon>
        <taxon>Bdelloidea</taxon>
        <taxon>Philodinida</taxon>
        <taxon>Philodinidae</taxon>
        <taxon>Rotaria</taxon>
    </lineage>
</organism>
<dbReference type="SUPFAM" id="SSF63825">
    <property type="entry name" value="YWTD domain"/>
    <property type="match status" value="1"/>
</dbReference>
<dbReference type="AlphaFoldDB" id="A0A815J1C5"/>
<dbReference type="OrthoDB" id="10056911at2759"/>
<dbReference type="Gene3D" id="2.120.10.30">
    <property type="entry name" value="TolB, C-terminal domain"/>
    <property type="match status" value="2"/>
</dbReference>
<dbReference type="Proteomes" id="UP000663882">
    <property type="component" value="Unassembled WGS sequence"/>
</dbReference>
<dbReference type="PANTHER" id="PTHR24104">
    <property type="entry name" value="E3 UBIQUITIN-PROTEIN LIGASE NHLRC1-RELATED"/>
    <property type="match status" value="1"/>
</dbReference>
<dbReference type="GO" id="GO:0008270">
    <property type="term" value="F:zinc ion binding"/>
    <property type="evidence" value="ECO:0007669"/>
    <property type="project" value="UniProtKB-KW"/>
</dbReference>
<reference evidence="4" key="1">
    <citation type="submission" date="2021-02" db="EMBL/GenBank/DDBJ databases">
        <authorList>
            <person name="Nowell W R."/>
        </authorList>
    </citation>
    <scope>NUCLEOTIDE SEQUENCE</scope>
</reference>
<dbReference type="EMBL" id="CAJNOO010004215">
    <property type="protein sequence ID" value="CAF1373137.1"/>
    <property type="molecule type" value="Genomic_DNA"/>
</dbReference>
<dbReference type="PROSITE" id="PS51125">
    <property type="entry name" value="NHL"/>
    <property type="match status" value="1"/>
</dbReference>
<accession>A0A815J1C5</accession>
<feature type="signal peptide" evidence="3">
    <location>
        <begin position="1"/>
        <end position="26"/>
    </location>
</feature>
<keyword evidence="1" id="KW-0677">Repeat</keyword>
<evidence type="ECO:0000313" key="5">
    <source>
        <dbReference type="Proteomes" id="UP000663882"/>
    </source>
</evidence>
<dbReference type="InterPro" id="IPR050952">
    <property type="entry name" value="TRIM-NHL_E3_ligases"/>
</dbReference>
<dbReference type="Pfam" id="PF01436">
    <property type="entry name" value="NHL"/>
    <property type="match status" value="1"/>
</dbReference>
<protein>
    <submittedName>
        <fullName evidence="4">Uncharacterized protein</fullName>
    </submittedName>
</protein>
<name>A0A815J1C5_9BILA</name>
<comment type="caution">
    <text evidence="4">The sequence shown here is derived from an EMBL/GenBank/DDBJ whole genome shotgun (WGS) entry which is preliminary data.</text>
</comment>
<feature type="repeat" description="NHL" evidence="2">
    <location>
        <begin position="320"/>
        <end position="351"/>
    </location>
</feature>
<feature type="chain" id="PRO_5032915775" evidence="3">
    <location>
        <begin position="27"/>
        <end position="353"/>
    </location>
</feature>
<dbReference type="CDD" id="cd05819">
    <property type="entry name" value="NHL"/>
    <property type="match status" value="1"/>
</dbReference>
<dbReference type="InterPro" id="IPR001258">
    <property type="entry name" value="NHL_repeat"/>
</dbReference>
<proteinExistence type="predicted"/>
<gene>
    <name evidence="4" type="ORF">RFH988_LOCUS33445</name>
</gene>
<sequence length="353" mass="39639">MRFTMTTAITLRCFVFLLLSSIGVSSLICDSTTAYGRCSSNNACKCYPMAGANNVGVCTFIWKPCSLLVPCGSLQECSDPDSICVHHNRCSNSPICYPLSMIKEDICPLLLTEVKSNKWKQNATTVAGGNGEGDKLNQLSLPQRIFVDKHRIMKWKLNENQGKILAGGNGKGDRIDQLNYPTDMIVDEEDNSLIIADYGNKRVIRWPLNQNQQEILIENITCYGLAMDKYGFLYVSDWYNNEVKRWKLGEDAKKGIIVAGGNGQGLNLNQLNGPQGIIVDDLSQIYVADQYNHRIMRWSERSQEGEIIVGGNGRGNKSDQLYYPHGIAFDVERNLYVADWINNRIQKFDLISQ</sequence>
<evidence type="ECO:0000256" key="2">
    <source>
        <dbReference type="PROSITE-ProRule" id="PRU00504"/>
    </source>
</evidence>
<evidence type="ECO:0000256" key="3">
    <source>
        <dbReference type="SAM" id="SignalP"/>
    </source>
</evidence>
<dbReference type="PANTHER" id="PTHR24104:SF25">
    <property type="entry name" value="PROTEIN LIN-41"/>
    <property type="match status" value="1"/>
</dbReference>
<keyword evidence="3" id="KW-0732">Signal</keyword>